<reference evidence="2 3" key="1">
    <citation type="submission" date="2016-07" db="EMBL/GenBank/DDBJ databases">
        <title>Pervasive Adenine N6-methylation of Active Genes in Fungi.</title>
        <authorList>
            <consortium name="DOE Joint Genome Institute"/>
            <person name="Mondo S.J."/>
            <person name="Dannebaum R.O."/>
            <person name="Kuo R.C."/>
            <person name="Labutti K."/>
            <person name="Haridas S."/>
            <person name="Kuo A."/>
            <person name="Salamov A."/>
            <person name="Ahrendt S.R."/>
            <person name="Lipzen A."/>
            <person name="Sullivan W."/>
            <person name="Andreopoulos W.B."/>
            <person name="Clum A."/>
            <person name="Lindquist E."/>
            <person name="Daum C."/>
            <person name="Ramamoorthy G.K."/>
            <person name="Gryganskyi A."/>
            <person name="Culley D."/>
            <person name="Magnuson J.K."/>
            <person name="James T.Y."/>
            <person name="O'Malley M.A."/>
            <person name="Stajich J.E."/>
            <person name="Spatafora J.W."/>
            <person name="Visel A."/>
            <person name="Grigoriev I.V."/>
        </authorList>
    </citation>
    <scope>NUCLEOTIDE SEQUENCE [LARGE SCALE GENOMIC DNA]</scope>
    <source>
        <strain evidence="2 3">62-1032</strain>
    </source>
</reference>
<dbReference type="Pfam" id="PF10282">
    <property type="entry name" value="Lactonase"/>
    <property type="match status" value="1"/>
</dbReference>
<dbReference type="InterPro" id="IPR050282">
    <property type="entry name" value="Cycloisomerase_2"/>
</dbReference>
<evidence type="ECO:0000313" key="2">
    <source>
        <dbReference type="EMBL" id="ORY91450.1"/>
    </source>
</evidence>
<gene>
    <name evidence="2" type="ORF">BCR35DRAFT_349276</name>
</gene>
<dbReference type="AlphaFoldDB" id="A0A1Y2G3R8"/>
<dbReference type="STRING" id="106004.A0A1Y2G3R8"/>
<dbReference type="SUPFAM" id="SSF75011">
    <property type="entry name" value="3-carboxy-cis,cis-mucoante lactonizing enzyme"/>
    <property type="match status" value="1"/>
</dbReference>
<dbReference type="PANTHER" id="PTHR30344:SF1">
    <property type="entry name" value="6-PHOSPHOGLUCONOLACTONASE"/>
    <property type="match status" value="1"/>
</dbReference>
<dbReference type="Proteomes" id="UP000193467">
    <property type="component" value="Unassembled WGS sequence"/>
</dbReference>
<protein>
    <submittedName>
        <fullName evidence="2">Lactonase, 7-bladed beta-propeller-domain-containing protein</fullName>
    </submittedName>
</protein>
<organism evidence="2 3">
    <name type="scientific">Leucosporidium creatinivorum</name>
    <dbReference type="NCBI Taxonomy" id="106004"/>
    <lineage>
        <taxon>Eukaryota</taxon>
        <taxon>Fungi</taxon>
        <taxon>Dikarya</taxon>
        <taxon>Basidiomycota</taxon>
        <taxon>Pucciniomycotina</taxon>
        <taxon>Microbotryomycetes</taxon>
        <taxon>Leucosporidiales</taxon>
        <taxon>Leucosporidium</taxon>
    </lineage>
</organism>
<accession>A0A1Y2G3R8</accession>
<comment type="caution">
    <text evidence="2">The sequence shown here is derived from an EMBL/GenBank/DDBJ whole genome shotgun (WGS) entry which is preliminary data.</text>
</comment>
<dbReference type="EMBL" id="MCGR01000002">
    <property type="protein sequence ID" value="ORY91450.1"/>
    <property type="molecule type" value="Genomic_DNA"/>
</dbReference>
<proteinExistence type="inferred from homology"/>
<dbReference type="OrthoDB" id="9972196at2759"/>
<sequence length="381" mass="41700">MAPITLFASGYGGKVYTLAFDPASNPPTLTKTHELQAGRAPTWLTKHDKQDKKLIYTGDEFAEVGTVQAYTVGPDGELKLFGEKKTGKAAIGPVHFVVSKDEKHLYVANYAGASLSSIRLEEDGNFRKTDREDELHKFVGAGPKVDRQEAPHPHGVWLDPTGEYLVCADLGADTLRVFLTSDPLHKADQAHITPGAGPRHLLFVPPPASSPKSPTLCYLVNELSNTIAVFEVVYPASKHDHLHFKAVGKDNISFLPIEKVSTGDWTGAELAMTPDRKHLFISNRSPDDPAPEDGSDVLAIFKLKENGQIITTEPPRFKKVGGLGLRHFAFSPEKYGDEEGSFVAVACQKTNEVVILKRTGPELEEVTRVKDIAQPTCVIWD</sequence>
<keyword evidence="3" id="KW-1185">Reference proteome</keyword>
<comment type="similarity">
    <text evidence="1">Belongs to the cycloisomerase 2 family.</text>
</comment>
<dbReference type="Gene3D" id="2.130.10.10">
    <property type="entry name" value="YVTN repeat-like/Quinoprotein amine dehydrogenase"/>
    <property type="match status" value="1"/>
</dbReference>
<dbReference type="PANTHER" id="PTHR30344">
    <property type="entry name" value="6-PHOSPHOGLUCONOLACTONASE-RELATED"/>
    <property type="match status" value="1"/>
</dbReference>
<dbReference type="InterPro" id="IPR019405">
    <property type="entry name" value="Lactonase_7-beta_prop"/>
</dbReference>
<dbReference type="GO" id="GO:0017057">
    <property type="term" value="F:6-phosphogluconolactonase activity"/>
    <property type="evidence" value="ECO:0007669"/>
    <property type="project" value="TreeGrafter"/>
</dbReference>
<name>A0A1Y2G3R8_9BASI</name>
<dbReference type="InterPro" id="IPR015943">
    <property type="entry name" value="WD40/YVTN_repeat-like_dom_sf"/>
</dbReference>
<evidence type="ECO:0000256" key="1">
    <source>
        <dbReference type="ARBA" id="ARBA00005564"/>
    </source>
</evidence>
<evidence type="ECO:0000313" key="3">
    <source>
        <dbReference type="Proteomes" id="UP000193467"/>
    </source>
</evidence>
<dbReference type="InParanoid" id="A0A1Y2G3R8"/>